<proteinExistence type="predicted"/>
<keyword evidence="1" id="KW-0732">Signal</keyword>
<evidence type="ECO:0000313" key="3">
    <source>
        <dbReference type="Proteomes" id="UP000823618"/>
    </source>
</evidence>
<dbReference type="EMBL" id="JADIML010000236">
    <property type="protein sequence ID" value="MBO8463964.1"/>
    <property type="molecule type" value="Genomic_DNA"/>
</dbReference>
<dbReference type="AlphaFoldDB" id="A0A9D9I0W0"/>
<dbReference type="GO" id="GO:0030288">
    <property type="term" value="C:outer membrane-bounded periplasmic space"/>
    <property type="evidence" value="ECO:0007669"/>
    <property type="project" value="TreeGrafter"/>
</dbReference>
<name>A0A9D9I0W0_9FIRM</name>
<gene>
    <name evidence="2" type="ORF">IAC13_08545</name>
</gene>
<reference evidence="2" key="1">
    <citation type="submission" date="2020-10" db="EMBL/GenBank/DDBJ databases">
        <authorList>
            <person name="Gilroy R."/>
        </authorList>
    </citation>
    <scope>NUCLEOTIDE SEQUENCE</scope>
    <source>
        <strain evidence="2">E3-2379</strain>
    </source>
</reference>
<evidence type="ECO:0000256" key="1">
    <source>
        <dbReference type="ARBA" id="ARBA00022729"/>
    </source>
</evidence>
<dbReference type="SUPFAM" id="SSF53850">
    <property type="entry name" value="Periplasmic binding protein-like II"/>
    <property type="match status" value="1"/>
</dbReference>
<dbReference type="InterPro" id="IPR006059">
    <property type="entry name" value="SBP"/>
</dbReference>
<dbReference type="GO" id="GO:0030975">
    <property type="term" value="F:thiamine binding"/>
    <property type="evidence" value="ECO:0007669"/>
    <property type="project" value="TreeGrafter"/>
</dbReference>
<accession>A0A9D9I0W0</accession>
<dbReference type="PANTHER" id="PTHR30006:SF2">
    <property type="entry name" value="ABC TRANSPORTER SUBSTRATE-BINDING PROTEIN"/>
    <property type="match status" value="1"/>
</dbReference>
<dbReference type="Gene3D" id="3.40.190.10">
    <property type="entry name" value="Periplasmic binding protein-like II"/>
    <property type="match status" value="2"/>
</dbReference>
<dbReference type="GO" id="GO:0015888">
    <property type="term" value="P:thiamine transport"/>
    <property type="evidence" value="ECO:0007669"/>
    <property type="project" value="TreeGrafter"/>
</dbReference>
<dbReference type="Pfam" id="PF13416">
    <property type="entry name" value="SBP_bac_8"/>
    <property type="match status" value="1"/>
</dbReference>
<protein>
    <submittedName>
        <fullName evidence="2">Extracellular solute-binding protein</fullName>
    </submittedName>
</protein>
<organism evidence="2 3">
    <name type="scientific">Candidatus Scybalomonas excrementavium</name>
    <dbReference type="NCBI Taxonomy" id="2840943"/>
    <lineage>
        <taxon>Bacteria</taxon>
        <taxon>Bacillati</taxon>
        <taxon>Bacillota</taxon>
        <taxon>Clostridia</taxon>
        <taxon>Lachnospirales</taxon>
        <taxon>Lachnospiraceae</taxon>
        <taxon>Lachnospiraceae incertae sedis</taxon>
        <taxon>Candidatus Scybalomonas</taxon>
    </lineage>
</organism>
<reference evidence="2" key="2">
    <citation type="journal article" date="2021" name="PeerJ">
        <title>Extensive microbial diversity within the chicken gut microbiome revealed by metagenomics and culture.</title>
        <authorList>
            <person name="Gilroy R."/>
            <person name="Ravi A."/>
            <person name="Getino M."/>
            <person name="Pursley I."/>
            <person name="Horton D.L."/>
            <person name="Alikhan N.F."/>
            <person name="Baker D."/>
            <person name="Gharbi K."/>
            <person name="Hall N."/>
            <person name="Watson M."/>
            <person name="Adriaenssens E.M."/>
            <person name="Foster-Nyarko E."/>
            <person name="Jarju S."/>
            <person name="Secka A."/>
            <person name="Antonio M."/>
            <person name="Oren A."/>
            <person name="Chaudhuri R.R."/>
            <person name="La Ragione R."/>
            <person name="Hildebrand F."/>
            <person name="Pallen M.J."/>
        </authorList>
    </citation>
    <scope>NUCLEOTIDE SEQUENCE</scope>
    <source>
        <strain evidence="2">E3-2379</strain>
    </source>
</reference>
<evidence type="ECO:0000313" key="2">
    <source>
        <dbReference type="EMBL" id="MBO8463964.1"/>
    </source>
</evidence>
<dbReference type="GO" id="GO:0030976">
    <property type="term" value="F:thiamine pyrophosphate binding"/>
    <property type="evidence" value="ECO:0007669"/>
    <property type="project" value="TreeGrafter"/>
</dbReference>
<dbReference type="Proteomes" id="UP000823618">
    <property type="component" value="Unassembled WGS sequence"/>
</dbReference>
<comment type="caution">
    <text evidence="2">The sequence shown here is derived from an EMBL/GenBank/DDBJ whole genome shotgun (WGS) entry which is preliminary data.</text>
</comment>
<dbReference type="PANTHER" id="PTHR30006">
    <property type="entry name" value="THIAMINE-BINDING PERIPLASMIC PROTEIN-RELATED"/>
    <property type="match status" value="1"/>
</dbReference>
<sequence length="279" mass="31837">MQAGDLGNRVIAEKNNPQADLIFGLNAVEYEKLKKEDVLKQWKPTWADEVDASLADPDGYYYPIVIQPLVNIMNADLANPPKDYTDLIQPEWKDKYTILNFGGGTGKTILASLLVRYQDENGEAGISEEGWDFVKQWIQNGHMESDGEDKIGNVIDNKYPICEMWGSGVIQYQDERDYKFQVMTPEIGVPYVTEEVAIMKDTKKSALAIDFANWFGTAEIQKEWMEEFGTIPCQPEALKAASDDIKEFVDSVKPQDIDWGFVAEYIDQWVEKCELEYMQ</sequence>